<dbReference type="RefSeq" id="WP_002995295.1">
    <property type="nucleotide sequence ID" value="NZ_AOHC02000012.1"/>
</dbReference>
<feature type="compositionally biased region" description="Low complexity" evidence="1">
    <location>
        <begin position="40"/>
        <end position="56"/>
    </location>
</feature>
<name>N1WQE5_9LEPT</name>
<keyword evidence="4" id="KW-1185">Reference proteome</keyword>
<feature type="region of interest" description="Disordered" evidence="1">
    <location>
        <begin position="35"/>
        <end position="68"/>
    </location>
</feature>
<evidence type="ECO:0000313" key="3">
    <source>
        <dbReference type="EMBL" id="EMY79462.1"/>
    </source>
</evidence>
<dbReference type="STRING" id="1218598.LEP1GSC060_2508"/>
<protein>
    <submittedName>
        <fullName evidence="3">Uncharacterized protein</fullName>
    </submittedName>
</protein>
<organism evidence="3 4">
    <name type="scientific">Leptospira weilii serovar Ranarum str. ICFT</name>
    <dbReference type="NCBI Taxonomy" id="1218598"/>
    <lineage>
        <taxon>Bacteria</taxon>
        <taxon>Pseudomonadati</taxon>
        <taxon>Spirochaetota</taxon>
        <taxon>Spirochaetia</taxon>
        <taxon>Leptospirales</taxon>
        <taxon>Leptospiraceae</taxon>
        <taxon>Leptospira</taxon>
    </lineage>
</organism>
<dbReference type="Proteomes" id="UP000012313">
    <property type="component" value="Unassembled WGS sequence"/>
</dbReference>
<reference evidence="3" key="1">
    <citation type="submission" date="2013-03" db="EMBL/GenBank/DDBJ databases">
        <authorList>
            <person name="Harkins D.M."/>
            <person name="Durkin A.S."/>
            <person name="Brinkac L.M."/>
            <person name="Haft D.H."/>
            <person name="Selengut J.D."/>
            <person name="Sanka R."/>
            <person name="DePew J."/>
            <person name="Purushe J."/>
            <person name="Hartskeerl R.A."/>
            <person name="Ahmed A."/>
            <person name="van der Linden H."/>
            <person name="Goris M.G.A."/>
            <person name="Vinetz J.M."/>
            <person name="Sutton G.G."/>
            <person name="Nierman W.C."/>
            <person name="Fouts D.E."/>
        </authorList>
    </citation>
    <scope>NUCLEOTIDE SEQUENCE [LARGE SCALE GENOMIC DNA]</scope>
    <source>
        <strain evidence="3">ICFT</strain>
    </source>
</reference>
<feature type="transmembrane region" description="Helical" evidence="2">
    <location>
        <begin position="121"/>
        <end position="139"/>
    </location>
</feature>
<keyword evidence="2" id="KW-0812">Transmembrane</keyword>
<keyword evidence="2" id="KW-1133">Transmembrane helix</keyword>
<accession>N1WQE5</accession>
<keyword evidence="2" id="KW-0472">Membrane</keyword>
<dbReference type="NCBIfam" id="NF047665">
    <property type="entry name" value="LIC10362_fam"/>
    <property type="match status" value="1"/>
</dbReference>
<evidence type="ECO:0000256" key="2">
    <source>
        <dbReference type="SAM" id="Phobius"/>
    </source>
</evidence>
<feature type="compositionally biased region" description="Polar residues" evidence="1">
    <location>
        <begin position="57"/>
        <end position="68"/>
    </location>
</feature>
<evidence type="ECO:0000313" key="4">
    <source>
        <dbReference type="Proteomes" id="UP000012313"/>
    </source>
</evidence>
<evidence type="ECO:0000256" key="1">
    <source>
        <dbReference type="SAM" id="MobiDB-lite"/>
    </source>
</evidence>
<dbReference type="AlphaFoldDB" id="N1WQE5"/>
<proteinExistence type="predicted"/>
<dbReference type="EMBL" id="AOHC02000012">
    <property type="protein sequence ID" value="EMY79462.1"/>
    <property type="molecule type" value="Genomic_DNA"/>
</dbReference>
<feature type="transmembrane region" description="Helical" evidence="2">
    <location>
        <begin position="93"/>
        <end position="114"/>
    </location>
</feature>
<comment type="caution">
    <text evidence="3">The sequence shown here is derived from an EMBL/GenBank/DDBJ whole genome shotgun (WGS) entry which is preliminary data.</text>
</comment>
<gene>
    <name evidence="3" type="ORF">LEP1GSC060_2508</name>
</gene>
<sequence length="145" mass="16436">MIYALILTILCGLFFFLSYGLSQKSNSLLQKDSKVDADSSSKNSSPNRSSVSSAPSLQGSNSTTSEKNRKNLLSSLRSEFQNAIHFPFRKNSIFLLLSLCAWMFLPLFWGLTFFLKTDANVLIVIGFMVWTYYWLKYLLSTDETA</sequence>